<evidence type="ECO:0000256" key="1">
    <source>
        <dbReference type="SAM" id="MobiDB-lite"/>
    </source>
</evidence>
<evidence type="ECO:0000313" key="2">
    <source>
        <dbReference type="Proteomes" id="UP000694864"/>
    </source>
</evidence>
<dbReference type="GeneID" id="104777199"/>
<accession>A0ABM0YEG0</accession>
<feature type="compositionally biased region" description="Low complexity" evidence="1">
    <location>
        <begin position="11"/>
        <end position="26"/>
    </location>
</feature>
<dbReference type="RefSeq" id="XP_010499716.1">
    <property type="nucleotide sequence ID" value="XM_010501414.1"/>
</dbReference>
<keyword evidence="2" id="KW-1185">Reference proteome</keyword>
<evidence type="ECO:0000313" key="3">
    <source>
        <dbReference type="RefSeq" id="XP_010499716.1"/>
    </source>
</evidence>
<feature type="compositionally biased region" description="Basic residues" evidence="1">
    <location>
        <begin position="236"/>
        <end position="256"/>
    </location>
</feature>
<protein>
    <submittedName>
        <fullName evidence="3">Uncharacterized protein DDB_G0271670-like</fullName>
    </submittedName>
</protein>
<reference evidence="2" key="1">
    <citation type="journal article" date="2014" name="Nat. Commun.">
        <title>The emerging biofuel crop Camelina sativa retains a highly undifferentiated hexaploid genome structure.</title>
        <authorList>
            <person name="Kagale S."/>
            <person name="Koh C."/>
            <person name="Nixon J."/>
            <person name="Bollina V."/>
            <person name="Clarke W.E."/>
            <person name="Tuteja R."/>
            <person name="Spillane C."/>
            <person name="Robinson S.J."/>
            <person name="Links M.G."/>
            <person name="Clarke C."/>
            <person name="Higgins E.E."/>
            <person name="Huebert T."/>
            <person name="Sharpe A.G."/>
            <person name="Parkin I.A."/>
        </authorList>
    </citation>
    <scope>NUCLEOTIDE SEQUENCE [LARGE SCALE GENOMIC DNA]</scope>
    <source>
        <strain evidence="2">cv. DH55</strain>
    </source>
</reference>
<reference evidence="3" key="2">
    <citation type="submission" date="2025-08" db="UniProtKB">
        <authorList>
            <consortium name="RefSeq"/>
        </authorList>
    </citation>
    <scope>IDENTIFICATION</scope>
    <source>
        <tissue evidence="3">Leaf</tissue>
    </source>
</reference>
<proteinExistence type="predicted"/>
<dbReference type="PANTHER" id="PTHR31722:SF43">
    <property type="entry name" value="GENOME ASSEMBLY, CHROMOSOME: A05"/>
    <property type="match status" value="1"/>
</dbReference>
<feature type="region of interest" description="Disordered" evidence="1">
    <location>
        <begin position="1"/>
        <end position="30"/>
    </location>
</feature>
<feature type="compositionally biased region" description="Low complexity" evidence="1">
    <location>
        <begin position="188"/>
        <end position="208"/>
    </location>
</feature>
<feature type="compositionally biased region" description="Low complexity" evidence="1">
    <location>
        <begin position="351"/>
        <end position="362"/>
    </location>
</feature>
<feature type="region of interest" description="Disordered" evidence="1">
    <location>
        <begin position="134"/>
        <end position="280"/>
    </location>
</feature>
<name>A0ABM0YEG0_CAMSA</name>
<feature type="compositionally biased region" description="Polar residues" evidence="1">
    <location>
        <begin position="363"/>
        <end position="375"/>
    </location>
</feature>
<organism evidence="2 3">
    <name type="scientific">Camelina sativa</name>
    <name type="common">False flax</name>
    <name type="synonym">Myagrum sativum</name>
    <dbReference type="NCBI Taxonomy" id="90675"/>
    <lineage>
        <taxon>Eukaryota</taxon>
        <taxon>Viridiplantae</taxon>
        <taxon>Streptophyta</taxon>
        <taxon>Embryophyta</taxon>
        <taxon>Tracheophyta</taxon>
        <taxon>Spermatophyta</taxon>
        <taxon>Magnoliopsida</taxon>
        <taxon>eudicotyledons</taxon>
        <taxon>Gunneridae</taxon>
        <taxon>Pentapetalae</taxon>
        <taxon>rosids</taxon>
        <taxon>malvids</taxon>
        <taxon>Brassicales</taxon>
        <taxon>Brassicaceae</taxon>
        <taxon>Camelineae</taxon>
        <taxon>Camelina</taxon>
    </lineage>
</organism>
<dbReference type="Proteomes" id="UP000694864">
    <property type="component" value="Chromosome 1"/>
</dbReference>
<gene>
    <name evidence="3" type="primary">LOC104777199</name>
</gene>
<dbReference type="PANTHER" id="PTHR31722">
    <property type="entry name" value="OS06G0675200 PROTEIN"/>
    <property type="match status" value="1"/>
</dbReference>
<sequence length="388" mass="41849">MASGCVKNVGTSASHSWTSSSKMSLTRESQPLDPQMEDLADDFEFLLEDPVTMLSADELFSDGKLVPLKFSGVTNSEEKPIITTSAVNTTVKPCRRIEMEISTGVADPYLFSPRAPRCTVRWRELLGLKRLAKTQEEASASSSSSSSRLSSSSPNPKTASFRHFLNRGSKSTAQPPSPPPAGKDSDVLESSSTSISSSRLSLSSSSSSGHELDDLPRLSLDLDNNKPGTPNPFARSRAHHQHHLRNPNQPRKPRRHTQADESTESGIESRGMTVTADSPRLNASGKIVFHGLERSSSSPGNFTGGPRMKLHHGMPRSHSANVRITPVLNVPVSSLRSGPKSGLFFGQLFASSSSSSPSSSSSGNRAQLQSINTKNRTNRTRLEPTSEL</sequence>
<feature type="compositionally biased region" description="Low complexity" evidence="1">
    <location>
        <begin position="139"/>
        <end position="153"/>
    </location>
</feature>
<feature type="region of interest" description="Disordered" evidence="1">
    <location>
        <begin position="349"/>
        <end position="388"/>
    </location>
</feature>